<feature type="compositionally biased region" description="Basic and acidic residues" evidence="1">
    <location>
        <begin position="81"/>
        <end position="90"/>
    </location>
</feature>
<evidence type="ECO:0000313" key="3">
    <source>
        <dbReference type="Proteomes" id="UP000624325"/>
    </source>
</evidence>
<accession>A0ABQ4CFE7</accession>
<dbReference type="Proteomes" id="UP000624325">
    <property type="component" value="Unassembled WGS sequence"/>
</dbReference>
<evidence type="ECO:0000313" key="2">
    <source>
        <dbReference type="EMBL" id="GIF61484.1"/>
    </source>
</evidence>
<feature type="region of interest" description="Disordered" evidence="1">
    <location>
        <begin position="81"/>
        <end position="103"/>
    </location>
</feature>
<dbReference type="RefSeq" id="WP_203708300.1">
    <property type="nucleotide sequence ID" value="NZ_BAAALU010000018.1"/>
</dbReference>
<reference evidence="2 3" key="1">
    <citation type="submission" date="2021-01" db="EMBL/GenBank/DDBJ databases">
        <title>Whole genome shotgun sequence of Asanoa iriomotensis NBRC 100142.</title>
        <authorList>
            <person name="Komaki H."/>
            <person name="Tamura T."/>
        </authorList>
    </citation>
    <scope>NUCLEOTIDE SEQUENCE [LARGE SCALE GENOMIC DNA]</scope>
    <source>
        <strain evidence="2 3">NBRC 100142</strain>
    </source>
</reference>
<dbReference type="EMBL" id="BONC01000108">
    <property type="protein sequence ID" value="GIF61484.1"/>
    <property type="molecule type" value="Genomic_DNA"/>
</dbReference>
<keyword evidence="3" id="KW-1185">Reference proteome</keyword>
<name>A0ABQ4CFE7_9ACTN</name>
<proteinExistence type="predicted"/>
<evidence type="ECO:0000256" key="1">
    <source>
        <dbReference type="SAM" id="MobiDB-lite"/>
    </source>
</evidence>
<protein>
    <submittedName>
        <fullName evidence="2">Uncharacterized protein</fullName>
    </submittedName>
</protein>
<gene>
    <name evidence="2" type="ORF">Air01nite_75790</name>
</gene>
<organism evidence="2 3">
    <name type="scientific">Asanoa iriomotensis</name>
    <dbReference type="NCBI Taxonomy" id="234613"/>
    <lineage>
        <taxon>Bacteria</taxon>
        <taxon>Bacillati</taxon>
        <taxon>Actinomycetota</taxon>
        <taxon>Actinomycetes</taxon>
        <taxon>Micromonosporales</taxon>
        <taxon>Micromonosporaceae</taxon>
        <taxon>Asanoa</taxon>
    </lineage>
</organism>
<sequence>MDAYRGMWKAYVEAIRIPDPNYPDLARYSQGDALDVWVKGLTSVKDQGLVGQGDVTLSPAVKSANPNTTPPTVEIRDCVDSSKTHLKKQDGSPYQDTPGGKRSTTATVARISEGVWKVTKIAIYGVGTC</sequence>
<comment type="caution">
    <text evidence="2">The sequence shown here is derived from an EMBL/GenBank/DDBJ whole genome shotgun (WGS) entry which is preliminary data.</text>
</comment>